<reference evidence="3 4" key="1">
    <citation type="submission" date="2024-06" db="EMBL/GenBank/DDBJ databases">
        <title>The Natural Products Discovery Center: Release of the First 8490 Sequenced Strains for Exploring Actinobacteria Biosynthetic Diversity.</title>
        <authorList>
            <person name="Kalkreuter E."/>
            <person name="Kautsar S.A."/>
            <person name="Yang D."/>
            <person name="Bader C.D."/>
            <person name="Teijaro C.N."/>
            <person name="Fluegel L."/>
            <person name="Davis C.M."/>
            <person name="Simpson J.R."/>
            <person name="Lauterbach L."/>
            <person name="Steele A.D."/>
            <person name="Gui C."/>
            <person name="Meng S."/>
            <person name="Li G."/>
            <person name="Viehrig K."/>
            <person name="Ye F."/>
            <person name="Su P."/>
            <person name="Kiefer A.F."/>
            <person name="Nichols A."/>
            <person name="Cepeda A.J."/>
            <person name="Yan W."/>
            <person name="Fan B."/>
            <person name="Jiang Y."/>
            <person name="Adhikari A."/>
            <person name="Zheng C.-J."/>
            <person name="Schuster L."/>
            <person name="Cowan T.M."/>
            <person name="Smanski M.J."/>
            <person name="Chevrette M.G."/>
            <person name="De Carvalho L.P.S."/>
            <person name="Shen B."/>
        </authorList>
    </citation>
    <scope>NUCLEOTIDE SEQUENCE [LARGE SCALE GENOMIC DNA]</scope>
    <source>
        <strain evidence="3 4">NPDC006434</strain>
    </source>
</reference>
<dbReference type="SUPFAM" id="SSF48371">
    <property type="entry name" value="ARM repeat"/>
    <property type="match status" value="1"/>
</dbReference>
<dbReference type="InterPro" id="IPR016024">
    <property type="entry name" value="ARM-type_fold"/>
</dbReference>
<comment type="caution">
    <text evidence="3">The sequence shown here is derived from an EMBL/GenBank/DDBJ whole genome shotgun (WGS) entry which is preliminary data.</text>
</comment>
<evidence type="ECO:0000313" key="4">
    <source>
        <dbReference type="Proteomes" id="UP001550210"/>
    </source>
</evidence>
<dbReference type="Gene3D" id="1.25.10.10">
    <property type="entry name" value="Leucine-rich Repeat Variant"/>
    <property type="match status" value="3"/>
</dbReference>
<dbReference type="PROSITE" id="PS50077">
    <property type="entry name" value="HEAT_REPEAT"/>
    <property type="match status" value="1"/>
</dbReference>
<evidence type="ECO:0000313" key="3">
    <source>
        <dbReference type="EMBL" id="MET9849271.1"/>
    </source>
</evidence>
<name>A0ABV2V620_9ACTN</name>
<proteinExistence type="predicted"/>
<keyword evidence="2" id="KW-0472">Membrane</keyword>
<dbReference type="Pfam" id="PF13646">
    <property type="entry name" value="HEAT_2"/>
    <property type="match status" value="2"/>
</dbReference>
<gene>
    <name evidence="3" type="ORF">ABZZ21_32935</name>
</gene>
<comment type="function">
    <text evidence="1">Catalyzes the hydroxylation of the N(6)-(4-aminobutyl)-L-lysine intermediate produced by deoxyhypusine synthase/DHPS on a critical lysine of the eukaryotic translation initiation factor 5A/eIF-5A. This is the second step of the post-translational modification of that lysine into an unusual amino acid residue named hypusine. Hypusination is unique to mature eIF-5A factor and is essential for its function.</text>
</comment>
<keyword evidence="4" id="KW-1185">Reference proteome</keyword>
<dbReference type="RefSeq" id="WP_355401714.1">
    <property type="nucleotide sequence ID" value="NZ_JBEXPZ010000050.1"/>
</dbReference>
<accession>A0ABV2V620</accession>
<dbReference type="PANTHER" id="PTHR12697">
    <property type="entry name" value="PBS LYASE HEAT-LIKE PROTEIN"/>
    <property type="match status" value="1"/>
</dbReference>
<dbReference type="EMBL" id="JBEXPZ010000050">
    <property type="protein sequence ID" value="MET9849271.1"/>
    <property type="molecule type" value="Genomic_DNA"/>
</dbReference>
<evidence type="ECO:0000256" key="2">
    <source>
        <dbReference type="SAM" id="Phobius"/>
    </source>
</evidence>
<dbReference type="InterPro" id="IPR004155">
    <property type="entry name" value="PBS_lyase_HEAT"/>
</dbReference>
<dbReference type="InterPro" id="IPR011989">
    <property type="entry name" value="ARM-like"/>
</dbReference>
<keyword evidence="2" id="KW-0812">Transmembrane</keyword>
<keyword evidence="2" id="KW-1133">Transmembrane helix</keyword>
<organism evidence="3 4">
    <name type="scientific">Streptomyces ossamyceticus</name>
    <dbReference type="NCBI Taxonomy" id="249581"/>
    <lineage>
        <taxon>Bacteria</taxon>
        <taxon>Bacillati</taxon>
        <taxon>Actinomycetota</taxon>
        <taxon>Actinomycetes</taxon>
        <taxon>Kitasatosporales</taxon>
        <taxon>Streptomycetaceae</taxon>
        <taxon>Streptomyces</taxon>
    </lineage>
</organism>
<sequence length="366" mass="38504">MIPLDFITGALLYLLTVGLALSLLVTVIRGARTLRRRRRERVAAPVRGLLLELLCAPEEEQGELLERMARIDRRTWTALEPTVAAMLGKVSGRARTALVRLYEMRGSAAQAVADLGSRSAVRRGRAAQVLGQLRHRPATPSLCRLLDDRDREVRLAAARALGRTGDPAAVPHLLRSLHGPRAVSPKIVTAALTSLGADAWHRLAAGLQDPAPLVRAVAVEVLGVTGAIARTPDIVRALREDPETEVRIRAARALGRLGMPDGLEPLLAAIRPGQPAAPRIVAAGALGSLGAEAATGPLAALLGDPDPHVAGTVARALLRLGPTGEAALRGAVRDRPDTRAAAQARAVLAEAAVGGTRHDLLVEVSL</sequence>
<dbReference type="Proteomes" id="UP001550210">
    <property type="component" value="Unassembled WGS sequence"/>
</dbReference>
<evidence type="ECO:0000256" key="1">
    <source>
        <dbReference type="ARBA" id="ARBA00045876"/>
    </source>
</evidence>
<feature type="transmembrane region" description="Helical" evidence="2">
    <location>
        <begin position="6"/>
        <end position="31"/>
    </location>
</feature>
<dbReference type="SMART" id="SM00567">
    <property type="entry name" value="EZ_HEAT"/>
    <property type="match status" value="5"/>
</dbReference>
<dbReference type="InterPro" id="IPR021133">
    <property type="entry name" value="HEAT_type_2"/>
</dbReference>
<protein>
    <submittedName>
        <fullName evidence="3">HEAT repeat domain-containing protein</fullName>
    </submittedName>
</protein>
<dbReference type="PANTHER" id="PTHR12697:SF38">
    <property type="entry name" value="PBS LYASE HEAT DOMAIN PROTEIN REPEAT-CONTAINING PROTEIN"/>
    <property type="match status" value="1"/>
</dbReference>